<proteinExistence type="predicted"/>
<comment type="caution">
    <text evidence="2">The sequence shown here is derived from an EMBL/GenBank/DDBJ whole genome shotgun (WGS) entry which is preliminary data.</text>
</comment>
<accession>A0A0F9JJ22</accession>
<feature type="region of interest" description="Disordered" evidence="1">
    <location>
        <begin position="1"/>
        <end position="22"/>
    </location>
</feature>
<organism evidence="2">
    <name type="scientific">marine sediment metagenome</name>
    <dbReference type="NCBI Taxonomy" id="412755"/>
    <lineage>
        <taxon>unclassified sequences</taxon>
        <taxon>metagenomes</taxon>
        <taxon>ecological metagenomes</taxon>
    </lineage>
</organism>
<dbReference type="AlphaFoldDB" id="A0A0F9JJ22"/>
<reference evidence="2" key="1">
    <citation type="journal article" date="2015" name="Nature">
        <title>Complex archaea that bridge the gap between prokaryotes and eukaryotes.</title>
        <authorList>
            <person name="Spang A."/>
            <person name="Saw J.H."/>
            <person name="Jorgensen S.L."/>
            <person name="Zaremba-Niedzwiedzka K."/>
            <person name="Martijn J."/>
            <person name="Lind A.E."/>
            <person name="van Eijk R."/>
            <person name="Schleper C."/>
            <person name="Guy L."/>
            <person name="Ettema T.J."/>
        </authorList>
    </citation>
    <scope>NUCLEOTIDE SEQUENCE</scope>
</reference>
<dbReference type="EMBL" id="LAZR01009961">
    <property type="protein sequence ID" value="KKM69603.1"/>
    <property type="molecule type" value="Genomic_DNA"/>
</dbReference>
<evidence type="ECO:0000256" key="1">
    <source>
        <dbReference type="SAM" id="MobiDB-lite"/>
    </source>
</evidence>
<evidence type="ECO:0000313" key="2">
    <source>
        <dbReference type="EMBL" id="KKM69603.1"/>
    </source>
</evidence>
<sequence>MSDEPKTPPTIGSIGRTQGVGVPTSGFTELALGEPAMTVYANYDEKFPDFWLIPNRGSSASAIEVKMPRADYEAWKAAKATIRRIEDVIKEQIGWDD</sequence>
<gene>
    <name evidence="2" type="ORF">LCGC14_1449160</name>
</gene>
<protein>
    <submittedName>
        <fullName evidence="2">Uncharacterized protein</fullName>
    </submittedName>
</protein>
<name>A0A0F9JJ22_9ZZZZ</name>